<dbReference type="Proteomes" id="UP000759443">
    <property type="component" value="Unassembled WGS sequence"/>
</dbReference>
<keyword evidence="2" id="KW-1185">Reference proteome</keyword>
<reference evidence="1 2" key="1">
    <citation type="submission" date="2021-03" db="EMBL/GenBank/DDBJ databases">
        <title>Genomic Encyclopedia of Type Strains, Phase IV (KMG-IV): sequencing the most valuable type-strain genomes for metagenomic binning, comparative biology and taxonomic classification.</title>
        <authorList>
            <person name="Goeker M."/>
        </authorList>
    </citation>
    <scope>NUCLEOTIDE SEQUENCE [LARGE SCALE GENOMIC DNA]</scope>
    <source>
        <strain evidence="1 2">DSM 21600</strain>
    </source>
</reference>
<comment type="caution">
    <text evidence="1">The sequence shown here is derived from an EMBL/GenBank/DDBJ whole genome shotgun (WGS) entry which is preliminary data.</text>
</comment>
<name>A0ABS4DZT6_9HYPH</name>
<sequence>MEGGRGARSCRVENELIRWHLPAPRSTSPAGCPGQGKPRTQLHLRRATGLSKTICPRVGMPSPVRCHLSCGNGPRVPKPLRPPGAYRLRPLPERAHTPHARIRWSQRKPVHACARRHPIRGKPVATPPAGYRVIPRNQRRPRLADNACRCIRGRDRGMIAWGRGRGKIWGEGILNKFFRAMCRQHRWQVQCRRSFFTGAGQGRGDGRRQRLGCENGLGVNPWVNPDDDGMFSA</sequence>
<gene>
    <name evidence="1" type="ORF">J2Z17_002631</name>
</gene>
<protein>
    <submittedName>
        <fullName evidence="1">Uncharacterized protein</fullName>
    </submittedName>
</protein>
<evidence type="ECO:0000313" key="2">
    <source>
        <dbReference type="Proteomes" id="UP000759443"/>
    </source>
</evidence>
<accession>A0ABS4DZT6</accession>
<proteinExistence type="predicted"/>
<evidence type="ECO:0000313" key="1">
    <source>
        <dbReference type="EMBL" id="MBP1851188.1"/>
    </source>
</evidence>
<dbReference type="EMBL" id="JAGGJU010000006">
    <property type="protein sequence ID" value="MBP1851188.1"/>
    <property type="molecule type" value="Genomic_DNA"/>
</dbReference>
<organism evidence="1 2">
    <name type="scientific">Rhizobium halophytocola</name>
    <dbReference type="NCBI Taxonomy" id="735519"/>
    <lineage>
        <taxon>Bacteria</taxon>
        <taxon>Pseudomonadati</taxon>
        <taxon>Pseudomonadota</taxon>
        <taxon>Alphaproteobacteria</taxon>
        <taxon>Hyphomicrobiales</taxon>
        <taxon>Rhizobiaceae</taxon>
        <taxon>Rhizobium/Agrobacterium group</taxon>
        <taxon>Rhizobium</taxon>
    </lineage>
</organism>